<gene>
    <name evidence="6" type="ORF">COEREDRAFT_82905</name>
</gene>
<organism evidence="6 7">
    <name type="scientific">Coemansia reversa (strain ATCC 12441 / NRRL 1564)</name>
    <dbReference type="NCBI Taxonomy" id="763665"/>
    <lineage>
        <taxon>Eukaryota</taxon>
        <taxon>Fungi</taxon>
        <taxon>Fungi incertae sedis</taxon>
        <taxon>Zoopagomycota</taxon>
        <taxon>Kickxellomycotina</taxon>
        <taxon>Kickxellomycetes</taxon>
        <taxon>Kickxellales</taxon>
        <taxon>Kickxellaceae</taxon>
        <taxon>Coemansia</taxon>
    </lineage>
</organism>
<keyword evidence="4" id="KW-0862">Zinc</keyword>
<dbReference type="Gene3D" id="3.60.15.10">
    <property type="entry name" value="Ribonuclease Z/Hydroxyacylglutathione hydrolase-like"/>
    <property type="match status" value="1"/>
</dbReference>
<dbReference type="InterPro" id="IPR001279">
    <property type="entry name" value="Metallo-B-lactamas"/>
</dbReference>
<keyword evidence="2" id="KW-0479">Metal-binding</keyword>
<dbReference type="CDD" id="cd07722">
    <property type="entry name" value="LACTB2-like_MBL-fold"/>
    <property type="match status" value="1"/>
</dbReference>
<sequence length="328" mass="37115">MDKFAPIQKIAKGIVRVLGMNPGPFTLEGTNTYLIGDGERRVLVDTGDGEHPEYFNLLKQCLGSNNRIDRILLTHWHPDHIGGVSRLLDMHDIVTRSCTVYKYQNEATDSVDPVRDMLALARERDQLRNISDLQVFEVDSLRLQAVFTPGHTEDHTSFTITTNSKPEEPTQDIDCETTLECLLLTGDLILGRGTTTVHELRLYMESLRRMLAMRPSMLLPGHGPIISGEEQGRYNAVRVIEEYIEHRNMRERQIVEVLARQPPAGKPPSPRNGGWLLEEVTSAVYTDIIDPKVMLAAQNNTLLHLGKLEQCGQVIKIQNLYHLIKHDI</sequence>
<dbReference type="PANTHER" id="PTHR23131">
    <property type="entry name" value="ENDORIBONUCLEASE LACTB2"/>
    <property type="match status" value="1"/>
</dbReference>
<accession>A0A2G5B5E3</accession>
<dbReference type="SUPFAM" id="SSF56281">
    <property type="entry name" value="Metallo-hydrolase/oxidoreductase"/>
    <property type="match status" value="1"/>
</dbReference>
<dbReference type="Pfam" id="PF17778">
    <property type="entry name" value="WHD_BLACT"/>
    <property type="match status" value="1"/>
</dbReference>
<evidence type="ECO:0000259" key="5">
    <source>
        <dbReference type="SMART" id="SM00849"/>
    </source>
</evidence>
<dbReference type="OrthoDB" id="17458at2759"/>
<evidence type="ECO:0000256" key="3">
    <source>
        <dbReference type="ARBA" id="ARBA00022801"/>
    </source>
</evidence>
<evidence type="ECO:0000256" key="1">
    <source>
        <dbReference type="ARBA" id="ARBA00006759"/>
    </source>
</evidence>
<keyword evidence="3 6" id="KW-0378">Hydrolase</keyword>
<proteinExistence type="inferred from homology"/>
<evidence type="ECO:0000313" key="6">
    <source>
        <dbReference type="EMBL" id="PIA14238.1"/>
    </source>
</evidence>
<dbReference type="Proteomes" id="UP000242474">
    <property type="component" value="Unassembled WGS sequence"/>
</dbReference>
<dbReference type="InterPro" id="IPR036866">
    <property type="entry name" value="RibonucZ/Hydroxyglut_hydro"/>
</dbReference>
<evidence type="ECO:0000313" key="7">
    <source>
        <dbReference type="Proteomes" id="UP000242474"/>
    </source>
</evidence>
<evidence type="ECO:0000256" key="4">
    <source>
        <dbReference type="ARBA" id="ARBA00022833"/>
    </source>
</evidence>
<comment type="similarity">
    <text evidence="1">Belongs to the metallo-beta-lactamase superfamily. Glyoxalase II family.</text>
</comment>
<dbReference type="STRING" id="763665.A0A2G5B5E3"/>
<dbReference type="InterPro" id="IPR041516">
    <property type="entry name" value="LACTB2_WH"/>
</dbReference>
<feature type="domain" description="Metallo-beta-lactamase" evidence="5">
    <location>
        <begin position="29"/>
        <end position="222"/>
    </location>
</feature>
<dbReference type="SMART" id="SM00849">
    <property type="entry name" value="Lactamase_B"/>
    <property type="match status" value="1"/>
</dbReference>
<dbReference type="GO" id="GO:0044550">
    <property type="term" value="P:secondary metabolite biosynthetic process"/>
    <property type="evidence" value="ECO:0007669"/>
    <property type="project" value="UniProtKB-ARBA"/>
</dbReference>
<dbReference type="InterPro" id="IPR050662">
    <property type="entry name" value="Sec-metab_biosynth-thioest"/>
</dbReference>
<name>A0A2G5B5E3_COERN</name>
<dbReference type="Pfam" id="PF00753">
    <property type="entry name" value="Lactamase_B"/>
    <property type="match status" value="1"/>
</dbReference>
<dbReference type="GO" id="GO:0016787">
    <property type="term" value="F:hydrolase activity"/>
    <property type="evidence" value="ECO:0007669"/>
    <property type="project" value="UniProtKB-KW"/>
</dbReference>
<protein>
    <submittedName>
        <fullName evidence="6">Metallo-hydrolase/oxidoreductase</fullName>
    </submittedName>
</protein>
<dbReference type="InterPro" id="IPR047921">
    <property type="entry name" value="LACTB2-like_MBL-fold"/>
</dbReference>
<dbReference type="GO" id="GO:0046872">
    <property type="term" value="F:metal ion binding"/>
    <property type="evidence" value="ECO:0007669"/>
    <property type="project" value="UniProtKB-KW"/>
</dbReference>
<dbReference type="EMBL" id="KZ303520">
    <property type="protein sequence ID" value="PIA14238.1"/>
    <property type="molecule type" value="Genomic_DNA"/>
</dbReference>
<dbReference type="Gene3D" id="1.10.10.10">
    <property type="entry name" value="Winged helix-like DNA-binding domain superfamily/Winged helix DNA-binding domain"/>
    <property type="match status" value="1"/>
</dbReference>
<dbReference type="PANTHER" id="PTHR23131:SF0">
    <property type="entry name" value="ENDORIBONUCLEASE LACTB2"/>
    <property type="match status" value="1"/>
</dbReference>
<evidence type="ECO:0000256" key="2">
    <source>
        <dbReference type="ARBA" id="ARBA00022723"/>
    </source>
</evidence>
<dbReference type="FunFam" id="3.60.15.10:FF:000041">
    <property type="entry name" value="Metallo-beta-lactamase domain protein"/>
    <property type="match status" value="1"/>
</dbReference>
<keyword evidence="7" id="KW-1185">Reference proteome</keyword>
<dbReference type="AlphaFoldDB" id="A0A2G5B5E3"/>
<dbReference type="InterPro" id="IPR036388">
    <property type="entry name" value="WH-like_DNA-bd_sf"/>
</dbReference>
<reference evidence="6 7" key="1">
    <citation type="journal article" date="2015" name="Genome Biol. Evol.">
        <title>Phylogenomic analyses indicate that early fungi evolved digesting cell walls of algal ancestors of land plants.</title>
        <authorList>
            <person name="Chang Y."/>
            <person name="Wang S."/>
            <person name="Sekimoto S."/>
            <person name="Aerts A.L."/>
            <person name="Choi C."/>
            <person name="Clum A."/>
            <person name="LaButti K.M."/>
            <person name="Lindquist E.A."/>
            <person name="Yee Ngan C."/>
            <person name="Ohm R.A."/>
            <person name="Salamov A.A."/>
            <person name="Grigoriev I.V."/>
            <person name="Spatafora J.W."/>
            <person name="Berbee M.L."/>
        </authorList>
    </citation>
    <scope>NUCLEOTIDE SEQUENCE [LARGE SCALE GENOMIC DNA]</scope>
    <source>
        <strain evidence="6 7">NRRL 1564</strain>
    </source>
</reference>